<dbReference type="RefSeq" id="WP_037048739.1">
    <property type="nucleotide sequence ID" value="NZ_BAAAUZ010000041.1"/>
</dbReference>
<evidence type="ECO:0000259" key="1">
    <source>
        <dbReference type="Pfam" id="PF03992"/>
    </source>
</evidence>
<reference evidence="2" key="2">
    <citation type="submission" date="2023-01" db="EMBL/GenBank/DDBJ databases">
        <authorList>
            <person name="Sun Q."/>
            <person name="Evtushenko L."/>
        </authorList>
    </citation>
    <scope>NUCLEOTIDE SEQUENCE</scope>
    <source>
        <strain evidence="2">VKM Ac-1069</strain>
    </source>
</reference>
<reference evidence="2" key="1">
    <citation type="journal article" date="2014" name="Int. J. Syst. Evol. Microbiol.">
        <title>Complete genome sequence of Corynebacterium casei LMG S-19264T (=DSM 44701T), isolated from a smear-ripened cheese.</title>
        <authorList>
            <consortium name="US DOE Joint Genome Institute (JGI-PGF)"/>
            <person name="Walter F."/>
            <person name="Albersmeier A."/>
            <person name="Kalinowski J."/>
            <person name="Ruckert C."/>
        </authorList>
    </citation>
    <scope>NUCLEOTIDE SEQUENCE</scope>
    <source>
        <strain evidence="2">VKM Ac-1069</strain>
    </source>
</reference>
<feature type="domain" description="ABM" evidence="1">
    <location>
        <begin position="25"/>
        <end position="65"/>
    </location>
</feature>
<evidence type="ECO:0000313" key="3">
    <source>
        <dbReference type="Proteomes" id="UP001143463"/>
    </source>
</evidence>
<accession>A0A9W6L7Z3</accession>
<keyword evidence="3" id="KW-1185">Reference proteome</keyword>
<dbReference type="InterPro" id="IPR007138">
    <property type="entry name" value="ABM_dom"/>
</dbReference>
<dbReference type="InterPro" id="IPR011008">
    <property type="entry name" value="Dimeric_a/b-barrel"/>
</dbReference>
<dbReference type="AlphaFoldDB" id="A0A9W6L7Z3"/>
<dbReference type="Pfam" id="PF03992">
    <property type="entry name" value="ABM"/>
    <property type="match status" value="1"/>
</dbReference>
<dbReference type="EMBL" id="BSFQ01000024">
    <property type="protein sequence ID" value="GLL13715.1"/>
    <property type="molecule type" value="Genomic_DNA"/>
</dbReference>
<protein>
    <recommendedName>
        <fullName evidence="1">ABM domain-containing protein</fullName>
    </recommendedName>
</protein>
<proteinExistence type="predicted"/>
<gene>
    <name evidence="2" type="ORF">GCM10017577_48590</name>
</gene>
<dbReference type="Proteomes" id="UP001143463">
    <property type="component" value="Unassembled WGS sequence"/>
</dbReference>
<dbReference type="SUPFAM" id="SSF54909">
    <property type="entry name" value="Dimeric alpha+beta barrel"/>
    <property type="match status" value="2"/>
</dbReference>
<sequence>MFARSTTVLAHRENMDRGIMLIRDEVMPAVLDMSGCIGMSMLADRESGRCIATTAWESREAMEASATAVRPMRDRAADALGGTAQVDEWEIGVLHRDHPSAPGACVRVTWVRTDPGTMDRAVEYYKTMLLPEMEQWDGFCSASMLLDRTEGLSVSSVTYDSREAMGALRDRASRIRDKAMQEIGAEVLEVREFELALAHLRVPELV</sequence>
<evidence type="ECO:0000313" key="2">
    <source>
        <dbReference type="EMBL" id="GLL13715.1"/>
    </source>
</evidence>
<comment type="caution">
    <text evidence="2">The sequence shown here is derived from an EMBL/GenBank/DDBJ whole genome shotgun (WGS) entry which is preliminary data.</text>
</comment>
<name>A0A9W6L7Z3_9PSEU</name>
<organism evidence="2 3">
    <name type="scientific">Pseudonocardia halophobica</name>
    <dbReference type="NCBI Taxonomy" id="29401"/>
    <lineage>
        <taxon>Bacteria</taxon>
        <taxon>Bacillati</taxon>
        <taxon>Actinomycetota</taxon>
        <taxon>Actinomycetes</taxon>
        <taxon>Pseudonocardiales</taxon>
        <taxon>Pseudonocardiaceae</taxon>
        <taxon>Pseudonocardia</taxon>
    </lineage>
</organism>